<evidence type="ECO:0000313" key="3">
    <source>
        <dbReference type="Proteomes" id="UP000317344"/>
    </source>
</evidence>
<organism evidence="2 3">
    <name type="scientific">Tomitella fengzijianii</name>
    <dbReference type="NCBI Taxonomy" id="2597660"/>
    <lineage>
        <taxon>Bacteria</taxon>
        <taxon>Bacillati</taxon>
        <taxon>Actinomycetota</taxon>
        <taxon>Actinomycetes</taxon>
        <taxon>Mycobacteriales</taxon>
        <taxon>Tomitella</taxon>
    </lineage>
</organism>
<dbReference type="CDD" id="cd02955">
    <property type="entry name" value="SSP411"/>
    <property type="match status" value="1"/>
</dbReference>
<dbReference type="Gene3D" id="3.40.30.10">
    <property type="entry name" value="Glutaredoxin"/>
    <property type="match status" value="1"/>
</dbReference>
<dbReference type="GO" id="GO:0005975">
    <property type="term" value="P:carbohydrate metabolic process"/>
    <property type="evidence" value="ECO:0007669"/>
    <property type="project" value="InterPro"/>
</dbReference>
<dbReference type="InterPro" id="IPR004879">
    <property type="entry name" value="Ssp411-like_TRX"/>
</dbReference>
<dbReference type="RefSeq" id="WP_143907520.1">
    <property type="nucleotide sequence ID" value="NZ_CP041765.1"/>
</dbReference>
<dbReference type="Pfam" id="PF03190">
    <property type="entry name" value="Thioredox_DsbH"/>
    <property type="match status" value="1"/>
</dbReference>
<dbReference type="SUPFAM" id="SSF48208">
    <property type="entry name" value="Six-hairpin glycosidases"/>
    <property type="match status" value="1"/>
</dbReference>
<proteinExistence type="predicted"/>
<reference evidence="2 3" key="1">
    <citation type="submission" date="2019-07" db="EMBL/GenBank/DDBJ databases">
        <title>Tomitella cavernea sp. nov., an actinomycete isolated from soil.</title>
        <authorList>
            <person name="Cheng J."/>
        </authorList>
    </citation>
    <scope>NUCLEOTIDE SEQUENCE [LARGE SCALE GENOMIC DNA]</scope>
    <source>
        <strain evidence="2 3">HY188</strain>
    </source>
</reference>
<evidence type="ECO:0000259" key="1">
    <source>
        <dbReference type="Pfam" id="PF03190"/>
    </source>
</evidence>
<keyword evidence="3" id="KW-1185">Reference proteome</keyword>
<evidence type="ECO:0000313" key="2">
    <source>
        <dbReference type="EMBL" id="QDQ97133.1"/>
    </source>
</evidence>
<accession>A0A516X253</accession>
<dbReference type="InterPro" id="IPR024705">
    <property type="entry name" value="Ssp411"/>
</dbReference>
<dbReference type="KEGG" id="toy:FO059_07030"/>
<dbReference type="PIRSF" id="PIRSF006402">
    <property type="entry name" value="UCP006402_thioredoxin"/>
    <property type="match status" value="1"/>
</dbReference>
<dbReference type="OrthoDB" id="9762614at2"/>
<dbReference type="PANTHER" id="PTHR42899">
    <property type="entry name" value="SPERMATOGENESIS-ASSOCIATED PROTEIN 20"/>
    <property type="match status" value="1"/>
</dbReference>
<dbReference type="PANTHER" id="PTHR42899:SF1">
    <property type="entry name" value="SPERMATOGENESIS-ASSOCIATED PROTEIN 20"/>
    <property type="match status" value="1"/>
</dbReference>
<sequence>MTNELADATSPYLRQHAGNPVHWRQWGDAPFAEARERDVPVLLSIGYSSCHWCHVMAHESFEDPAVAQVMNENFVCIKVDREERPDLDAVYMNATVALTGQGGWPMTCFLTPDDAAPFYAGTYYPPAPRGGMPGFVQLLTAISDTWATRRDDVRTAAASVVEHLQAAAQVLPDGTRPVDAALLDDAVAAVLEDEDTVHGAFGGAPKFPPSALMEGLLRHHERTGAAQALHAVRRAADAMARGGIHDQLAGGFARYSVDPAWVVPHFEKMLYDNALLLRVYAHLARRTASAAAGRVAVQCAEFLLRDLRTENGGFASALDADTDGVEGATYVWTPDELAAAVGDDDGAWAAKLLGVTESGTFDAGASVLQLRDDPDDAARWAGVREALLRARDGRPQPGRDDKVVTAWNGMAILALVEAWMWRANEVPGIDGVEADPVASAGDSAEDAWLTAAEDCARLLLGTHKVDGRLRRSSLGGRVGEADAVLEDYAYLASGLLALHCATGAQEWLTEAQDLIDTAVDLFVDSESPGSWFDTAADAETLVHRPRDPVDGATPSGASAITDALLTASALADAGSAAGYRTAAEASINRAGVLLERAPRSAGNWLAVAEAAEHGPLQVAIAHAPGDGALVRLARRLAPGGAVVVGGPRDSTPLLADRPLLRDQATAYVCRHFVCDRPSTSEAELRGLLESSLRGPALDRDAAAHRADAGVDRMLFPPPGTDPGQTFI</sequence>
<dbReference type="Proteomes" id="UP000317344">
    <property type="component" value="Chromosome"/>
</dbReference>
<reference evidence="2 3" key="2">
    <citation type="submission" date="2019-07" db="EMBL/GenBank/DDBJ databases">
        <authorList>
            <person name="Huang Y."/>
        </authorList>
    </citation>
    <scope>NUCLEOTIDE SEQUENCE [LARGE SCALE GENOMIC DNA]</scope>
    <source>
        <strain evidence="2 3">HY188</strain>
    </source>
</reference>
<dbReference type="InterPro" id="IPR036249">
    <property type="entry name" value="Thioredoxin-like_sf"/>
</dbReference>
<dbReference type="EMBL" id="CP041765">
    <property type="protein sequence ID" value="QDQ97133.1"/>
    <property type="molecule type" value="Genomic_DNA"/>
</dbReference>
<dbReference type="InterPro" id="IPR008928">
    <property type="entry name" value="6-hairpin_glycosidase_sf"/>
</dbReference>
<dbReference type="SUPFAM" id="SSF52833">
    <property type="entry name" value="Thioredoxin-like"/>
    <property type="match status" value="1"/>
</dbReference>
<name>A0A516X253_9ACTN</name>
<dbReference type="AlphaFoldDB" id="A0A516X253"/>
<feature type="domain" description="Spermatogenesis-associated protein 20-like TRX" evidence="1">
    <location>
        <begin position="2"/>
        <end position="165"/>
    </location>
</feature>
<protein>
    <submittedName>
        <fullName evidence="2">Thioredoxin domain-containing protein</fullName>
    </submittedName>
</protein>
<gene>
    <name evidence="2" type="ORF">FO059_07030</name>
</gene>